<feature type="transmembrane region" description="Helical" evidence="5">
    <location>
        <begin position="164"/>
        <end position="182"/>
    </location>
</feature>
<dbReference type="SMART" id="SM00387">
    <property type="entry name" value="HATPase_c"/>
    <property type="match status" value="1"/>
</dbReference>
<evidence type="ECO:0000313" key="7">
    <source>
        <dbReference type="EMBL" id="CAA9329137.1"/>
    </source>
</evidence>
<dbReference type="InterPro" id="IPR050482">
    <property type="entry name" value="Sensor_HK_TwoCompSys"/>
</dbReference>
<feature type="compositionally biased region" description="Low complexity" evidence="4">
    <location>
        <begin position="1"/>
        <end position="12"/>
    </location>
</feature>
<dbReference type="Pfam" id="PF07730">
    <property type="entry name" value="HisKA_3"/>
    <property type="match status" value="1"/>
</dbReference>
<keyword evidence="5" id="KW-0812">Transmembrane</keyword>
<dbReference type="Pfam" id="PF02518">
    <property type="entry name" value="HATPase_c"/>
    <property type="match status" value="1"/>
</dbReference>
<feature type="transmembrane region" description="Helical" evidence="5">
    <location>
        <begin position="89"/>
        <end position="110"/>
    </location>
</feature>
<dbReference type="Gene3D" id="1.20.5.1930">
    <property type="match status" value="1"/>
</dbReference>
<dbReference type="Gene3D" id="3.30.565.10">
    <property type="entry name" value="Histidine kinase-like ATPase, C-terminal domain"/>
    <property type="match status" value="1"/>
</dbReference>
<organism evidence="7">
    <name type="scientific">uncultured Friedmanniella sp</name>
    <dbReference type="NCBI Taxonomy" id="335381"/>
    <lineage>
        <taxon>Bacteria</taxon>
        <taxon>Bacillati</taxon>
        <taxon>Actinomycetota</taxon>
        <taxon>Actinomycetes</taxon>
        <taxon>Propionibacteriales</taxon>
        <taxon>Nocardioidaceae</taxon>
        <taxon>Friedmanniella</taxon>
        <taxon>environmental samples</taxon>
    </lineage>
</organism>
<proteinExistence type="predicted"/>
<evidence type="ECO:0000259" key="6">
    <source>
        <dbReference type="SMART" id="SM00387"/>
    </source>
</evidence>
<name>A0A6J4LDD5_9ACTN</name>
<dbReference type="EMBL" id="CADCTS010000433">
    <property type="protein sequence ID" value="CAA9329137.1"/>
    <property type="molecule type" value="Genomic_DNA"/>
</dbReference>
<reference evidence="7" key="1">
    <citation type="submission" date="2020-02" db="EMBL/GenBank/DDBJ databases">
        <authorList>
            <person name="Meier V. D."/>
        </authorList>
    </citation>
    <scope>NUCLEOTIDE SEQUENCE</scope>
    <source>
        <strain evidence="7">AVDCRST_MAG48</strain>
    </source>
</reference>
<feature type="domain" description="Histidine kinase/HSP90-like ATPase" evidence="6">
    <location>
        <begin position="553"/>
        <end position="644"/>
    </location>
</feature>
<dbReference type="GO" id="GO:0046983">
    <property type="term" value="F:protein dimerization activity"/>
    <property type="evidence" value="ECO:0007669"/>
    <property type="project" value="InterPro"/>
</dbReference>
<dbReference type="InterPro" id="IPR036890">
    <property type="entry name" value="HATPase_C_sf"/>
</dbReference>
<evidence type="ECO:0000256" key="4">
    <source>
        <dbReference type="SAM" id="MobiDB-lite"/>
    </source>
</evidence>
<dbReference type="PANTHER" id="PTHR24421">
    <property type="entry name" value="NITRATE/NITRITE SENSOR PROTEIN NARX-RELATED"/>
    <property type="match status" value="1"/>
</dbReference>
<evidence type="ECO:0000256" key="5">
    <source>
        <dbReference type="SAM" id="Phobius"/>
    </source>
</evidence>
<sequence>MTPDPDAAAGGPADEDGDGDAGRRGSGLPRGSVPAAVGLLALALVGVLRPGADPWSWTVLLPGFLVSAASVAVGLVLQAEPRLRRDGLAWTASGVVGLIALGGSGGWLPAVVAERAGLLATLCLLPLAVVGYPGTLTALHRVVVLPLLGLAGVVVLVLGDGPVLVEALVLVVPLVVIGSVWWRFERGVERHPGPDRDALRWLALSLALMVVVLIPATFSRLELPGLVASTLALLAVPAAVGLSARRPGVVEIRTVAARAGGLLLTLVVAFAVFAGAVSGLRAAGVPVDDVGSHGVVAMAVALLFEPVRRLLDRAVEQLLFGDRLDPVGAASRFAAELATADDPVAALRALRRVLDLPYAAVADGRSVVASGRPAPSGHVTLPLTAAGHRVGELRLGLRPGESGPSARDRPVLRIVVPALAQALRARALAAEVAASRERVVTAVEEDRRRLRRDLHDGLGPTLTGVAYATDAARNLLRTDPALAEELLAGARADTGTAITDVRLLVDGLRPAVLDQLGLPGALRQHAASLLGADGGRVEVALDLPDDLPPLSAATEVAVFRIATEALTNVARHSGSPTARVTLRVVEDRLVLEVRDAGSGAGPVAWVPGVGLQSMRERADQLGGTVDAGTDGPGGLVRVALPLPAPWPGPDTRAG</sequence>
<dbReference type="GO" id="GO:0000155">
    <property type="term" value="F:phosphorelay sensor kinase activity"/>
    <property type="evidence" value="ECO:0007669"/>
    <property type="project" value="InterPro"/>
</dbReference>
<dbReference type="InterPro" id="IPR011712">
    <property type="entry name" value="Sig_transdc_His_kin_sub3_dim/P"/>
</dbReference>
<protein>
    <recommendedName>
        <fullName evidence="6">Histidine kinase/HSP90-like ATPase domain-containing protein</fullName>
    </recommendedName>
</protein>
<feature type="transmembrane region" description="Helical" evidence="5">
    <location>
        <begin position="116"/>
        <end position="135"/>
    </location>
</feature>
<dbReference type="GO" id="GO:0016020">
    <property type="term" value="C:membrane"/>
    <property type="evidence" value="ECO:0007669"/>
    <property type="project" value="InterPro"/>
</dbReference>
<keyword evidence="2" id="KW-0418">Kinase</keyword>
<dbReference type="AlphaFoldDB" id="A0A6J4LDD5"/>
<feature type="transmembrane region" description="Helical" evidence="5">
    <location>
        <begin position="142"/>
        <end position="158"/>
    </location>
</feature>
<accession>A0A6J4LDD5</accession>
<dbReference type="SUPFAM" id="SSF55874">
    <property type="entry name" value="ATPase domain of HSP90 chaperone/DNA topoisomerase II/histidine kinase"/>
    <property type="match status" value="1"/>
</dbReference>
<feature type="transmembrane region" description="Helical" evidence="5">
    <location>
        <begin position="224"/>
        <end position="243"/>
    </location>
</feature>
<dbReference type="CDD" id="cd16917">
    <property type="entry name" value="HATPase_UhpB-NarQ-NarX-like"/>
    <property type="match status" value="1"/>
</dbReference>
<keyword evidence="5" id="KW-0472">Membrane</keyword>
<dbReference type="InterPro" id="IPR003594">
    <property type="entry name" value="HATPase_dom"/>
</dbReference>
<evidence type="ECO:0000256" key="2">
    <source>
        <dbReference type="ARBA" id="ARBA00022777"/>
    </source>
</evidence>
<feature type="transmembrane region" description="Helical" evidence="5">
    <location>
        <begin position="255"/>
        <end position="278"/>
    </location>
</feature>
<feature type="transmembrane region" description="Helical" evidence="5">
    <location>
        <begin position="55"/>
        <end position="77"/>
    </location>
</feature>
<keyword evidence="5" id="KW-1133">Transmembrane helix</keyword>
<evidence type="ECO:0000256" key="1">
    <source>
        <dbReference type="ARBA" id="ARBA00022679"/>
    </source>
</evidence>
<evidence type="ECO:0000256" key="3">
    <source>
        <dbReference type="ARBA" id="ARBA00023012"/>
    </source>
</evidence>
<gene>
    <name evidence="7" type="ORF">AVDCRST_MAG48-3047</name>
</gene>
<feature type="region of interest" description="Disordered" evidence="4">
    <location>
        <begin position="1"/>
        <end position="28"/>
    </location>
</feature>
<keyword evidence="1" id="KW-0808">Transferase</keyword>
<keyword evidence="3" id="KW-0902">Two-component regulatory system</keyword>
<feature type="transmembrane region" description="Helical" evidence="5">
    <location>
        <begin position="198"/>
        <end position="218"/>
    </location>
</feature>